<organism evidence="1 2">
    <name type="scientific">Natronorubrum sediminis</name>
    <dbReference type="NCBI Taxonomy" id="640943"/>
    <lineage>
        <taxon>Archaea</taxon>
        <taxon>Methanobacteriati</taxon>
        <taxon>Methanobacteriota</taxon>
        <taxon>Stenosarchaea group</taxon>
        <taxon>Halobacteria</taxon>
        <taxon>Halobacteriales</taxon>
        <taxon>Natrialbaceae</taxon>
        <taxon>Natronorubrum</taxon>
    </lineage>
</organism>
<dbReference type="InterPro" id="IPR036388">
    <property type="entry name" value="WH-like_DNA-bd_sf"/>
</dbReference>
<dbReference type="RefSeq" id="WP_090506069.1">
    <property type="nucleotide sequence ID" value="NZ_FNWL01000001.1"/>
</dbReference>
<dbReference type="Proteomes" id="UP000199112">
    <property type="component" value="Unassembled WGS sequence"/>
</dbReference>
<proteinExistence type="predicted"/>
<sequence>MVADSQQQWRRIFRAVSETPRREIIEALLEAPADASVSLPAAAMTDQSDDEGALQTELVHRHLPVLAEHDFVAWEHEPFRVARGSSFEDAAVVIEAIHDHDGLPHHLIVDCNRLREVSRGT</sequence>
<reference evidence="2" key="1">
    <citation type="submission" date="2016-10" db="EMBL/GenBank/DDBJ databases">
        <authorList>
            <person name="Varghese N."/>
            <person name="Submissions S."/>
        </authorList>
    </citation>
    <scope>NUCLEOTIDE SEQUENCE [LARGE SCALE GENOMIC DNA]</scope>
    <source>
        <strain evidence="2">CGMCC 1.8981</strain>
    </source>
</reference>
<keyword evidence="2" id="KW-1185">Reference proteome</keyword>
<gene>
    <name evidence="1" type="ORF">SAMN04487967_1226</name>
</gene>
<evidence type="ECO:0000313" key="1">
    <source>
        <dbReference type="EMBL" id="SEH13222.1"/>
    </source>
</evidence>
<accession>A0A1H6FS98</accession>
<dbReference type="Gene3D" id="1.10.10.10">
    <property type="entry name" value="Winged helix-like DNA-binding domain superfamily/Winged helix DNA-binding domain"/>
    <property type="match status" value="1"/>
</dbReference>
<dbReference type="AlphaFoldDB" id="A0A1H6FS98"/>
<dbReference type="EMBL" id="FNWL01000001">
    <property type="protein sequence ID" value="SEH13222.1"/>
    <property type="molecule type" value="Genomic_DNA"/>
</dbReference>
<evidence type="ECO:0000313" key="2">
    <source>
        <dbReference type="Proteomes" id="UP000199112"/>
    </source>
</evidence>
<protein>
    <submittedName>
        <fullName evidence="1">Uncharacterized protein</fullName>
    </submittedName>
</protein>
<name>A0A1H6FS98_9EURY</name>
<dbReference type="OrthoDB" id="161697at2157"/>